<keyword evidence="2" id="KW-1003">Cell membrane</keyword>
<dbReference type="EMBL" id="JBDIML010000003">
    <property type="protein sequence ID" value="MEN2767761.1"/>
    <property type="molecule type" value="Genomic_DNA"/>
</dbReference>
<evidence type="ECO:0000256" key="2">
    <source>
        <dbReference type="ARBA" id="ARBA00022475"/>
    </source>
</evidence>
<evidence type="ECO:0000259" key="9">
    <source>
        <dbReference type="PROSITE" id="PS51849"/>
    </source>
</evidence>
<organism evidence="10 11">
    <name type="scientific">Ornithinibacillus xuwenensis</name>
    <dbReference type="NCBI Taxonomy" id="3144668"/>
    <lineage>
        <taxon>Bacteria</taxon>
        <taxon>Bacillati</taxon>
        <taxon>Bacillota</taxon>
        <taxon>Bacilli</taxon>
        <taxon>Bacillales</taxon>
        <taxon>Bacillaceae</taxon>
        <taxon>Ornithinibacillus</taxon>
    </lineage>
</organism>
<dbReference type="InterPro" id="IPR024449">
    <property type="entry name" value="Anti-sigma_RsgI_N"/>
</dbReference>
<dbReference type="InterPro" id="IPR055431">
    <property type="entry name" value="RsgI_M"/>
</dbReference>
<evidence type="ECO:0000256" key="6">
    <source>
        <dbReference type="SAM" id="Coils"/>
    </source>
</evidence>
<dbReference type="Pfam" id="PF23750">
    <property type="entry name" value="RsgI_M"/>
    <property type="match status" value="1"/>
</dbReference>
<comment type="caution">
    <text evidence="10">The sequence shown here is derived from an EMBL/GenBank/DDBJ whole genome shotgun (WGS) entry which is preliminary data.</text>
</comment>
<feature type="compositionally biased region" description="Basic and acidic residues" evidence="7">
    <location>
        <begin position="271"/>
        <end position="299"/>
    </location>
</feature>
<sequence length="377" mass="42762">MKKGIVMELHRKYIIVMTSDGSFAKAHTIDNVVIGSEVNFEPVAKKPFINTIRENLFTLRVVAMACIFLIALIPLYMMVDGDTAYAYVDIDINPSIELEIDDDLEVSEITPLNDDAVSLLEEIGDLKGKKLAQVIEVIMTTSENRGLVNASKNVLVGVHYTDEENEQDKQVLEIIDRHFSEEESDWEVVTVEIPEEIRETAEENKQSMNEALANSFEDEKVDEVAEIEALDKEVLESFYRNNKKEIVTDFPVKQKELTERSKITEETPTQRSERSTDELHPSDLKSENGDNNSEHKSNDRGNGLTQEEPKGNRDTDTKKNNDNAKSNQGKGNDNGRDNKGNDEDDKEKKDNRDKRNNNNHGNNGKNHNHNNGKPEFK</sequence>
<keyword evidence="6" id="KW-0175">Coiled coil</keyword>
<keyword evidence="5 8" id="KW-0472">Membrane</keyword>
<dbReference type="Pfam" id="PF12791">
    <property type="entry name" value="RsgI_N"/>
    <property type="match status" value="1"/>
</dbReference>
<feature type="coiled-coil region" evidence="6">
    <location>
        <begin position="198"/>
        <end position="233"/>
    </location>
</feature>
<dbReference type="Proteomes" id="UP001444625">
    <property type="component" value="Unassembled WGS sequence"/>
</dbReference>
<feature type="compositionally biased region" description="Low complexity" evidence="7">
    <location>
        <begin position="358"/>
        <end position="371"/>
    </location>
</feature>
<evidence type="ECO:0000313" key="10">
    <source>
        <dbReference type="EMBL" id="MEN2767761.1"/>
    </source>
</evidence>
<gene>
    <name evidence="10" type="ORF">ABC228_11215</name>
</gene>
<evidence type="ECO:0000256" key="7">
    <source>
        <dbReference type="SAM" id="MobiDB-lite"/>
    </source>
</evidence>
<feature type="compositionally biased region" description="Basic and acidic residues" evidence="7">
    <location>
        <begin position="333"/>
        <end position="356"/>
    </location>
</feature>
<dbReference type="PROSITE" id="PS51849">
    <property type="entry name" value="RSGI_N"/>
    <property type="match status" value="1"/>
</dbReference>
<evidence type="ECO:0000256" key="3">
    <source>
        <dbReference type="ARBA" id="ARBA00022692"/>
    </source>
</evidence>
<evidence type="ECO:0000313" key="11">
    <source>
        <dbReference type="Proteomes" id="UP001444625"/>
    </source>
</evidence>
<dbReference type="RefSeq" id="WP_345825227.1">
    <property type="nucleotide sequence ID" value="NZ_JBDIML010000003.1"/>
</dbReference>
<evidence type="ECO:0000256" key="5">
    <source>
        <dbReference type="ARBA" id="ARBA00023136"/>
    </source>
</evidence>
<keyword evidence="3 8" id="KW-0812">Transmembrane</keyword>
<feature type="transmembrane region" description="Helical" evidence="8">
    <location>
        <begin position="57"/>
        <end position="79"/>
    </location>
</feature>
<keyword evidence="11" id="KW-1185">Reference proteome</keyword>
<evidence type="ECO:0000256" key="8">
    <source>
        <dbReference type="SAM" id="Phobius"/>
    </source>
</evidence>
<proteinExistence type="predicted"/>
<evidence type="ECO:0000256" key="1">
    <source>
        <dbReference type="ARBA" id="ARBA00004162"/>
    </source>
</evidence>
<evidence type="ECO:0000256" key="4">
    <source>
        <dbReference type="ARBA" id="ARBA00022989"/>
    </source>
</evidence>
<feature type="region of interest" description="Disordered" evidence="7">
    <location>
        <begin position="258"/>
        <end position="377"/>
    </location>
</feature>
<feature type="compositionally biased region" description="Basic and acidic residues" evidence="7">
    <location>
        <begin position="307"/>
        <end position="322"/>
    </location>
</feature>
<reference evidence="10 11" key="1">
    <citation type="submission" date="2024-05" db="EMBL/GenBank/DDBJ databases">
        <authorList>
            <person name="Haq I."/>
            <person name="Ullah Z."/>
            <person name="Ahmad R."/>
            <person name="Li M."/>
            <person name="Tong Y."/>
        </authorList>
    </citation>
    <scope>NUCLEOTIDE SEQUENCE [LARGE SCALE GENOMIC DNA]</scope>
    <source>
        <strain evidence="10 11">16A2E</strain>
    </source>
</reference>
<feature type="domain" description="RsgI N-terminal anti-sigma" evidence="9">
    <location>
        <begin position="2"/>
        <end position="49"/>
    </location>
</feature>
<keyword evidence="4 8" id="KW-1133">Transmembrane helix</keyword>
<protein>
    <submittedName>
        <fullName evidence="10">Anti-sigma factor domain-containing protein</fullName>
    </submittedName>
</protein>
<comment type="subcellular location">
    <subcellularLocation>
        <location evidence="1">Cell membrane</location>
        <topology evidence="1">Single-pass membrane protein</topology>
    </subcellularLocation>
</comment>
<accession>A0ABU9XJC2</accession>
<name>A0ABU9XJC2_9BACI</name>